<feature type="non-terminal residue" evidence="2">
    <location>
        <position position="93"/>
    </location>
</feature>
<dbReference type="GO" id="GO:0051959">
    <property type="term" value="F:dynein light intermediate chain binding"/>
    <property type="evidence" value="ECO:0007669"/>
    <property type="project" value="InterPro"/>
</dbReference>
<gene>
    <name evidence="2" type="ORF">WMSIL1_LOCUS1289</name>
</gene>
<name>A0A564Y096_HYMDI</name>
<evidence type="ECO:0000313" key="2">
    <source>
        <dbReference type="EMBL" id="VUZ40198.1"/>
    </source>
</evidence>
<feature type="domain" description="Dynein heavy chain ATP-binding dynein motor region" evidence="1">
    <location>
        <begin position="1"/>
        <end position="93"/>
    </location>
</feature>
<evidence type="ECO:0000259" key="1">
    <source>
        <dbReference type="Pfam" id="PF12781"/>
    </source>
</evidence>
<keyword evidence="3" id="KW-1185">Reference proteome</keyword>
<proteinExistence type="predicted"/>
<dbReference type="PANTHER" id="PTHR22878:SF63">
    <property type="entry name" value="DYNEIN AXONEMAL HEAVY CHAIN 10"/>
    <property type="match status" value="1"/>
</dbReference>
<evidence type="ECO:0000313" key="3">
    <source>
        <dbReference type="Proteomes" id="UP000321570"/>
    </source>
</evidence>
<dbReference type="GO" id="GO:0030286">
    <property type="term" value="C:dynein complex"/>
    <property type="evidence" value="ECO:0007669"/>
    <property type="project" value="InterPro"/>
</dbReference>
<sequence>TKLPYPRFTPKLYSHALIINYTVTATGLEGQLLSALVKHEYKELEDKREYLIKETSENKRILKELEDRLLLELATQTGNILDNWELIETLEKT</sequence>
<dbReference type="Gene3D" id="6.10.140.1060">
    <property type="match status" value="1"/>
</dbReference>
<dbReference type="EMBL" id="CABIJS010000032">
    <property type="protein sequence ID" value="VUZ40198.1"/>
    <property type="molecule type" value="Genomic_DNA"/>
</dbReference>
<dbReference type="Proteomes" id="UP000321570">
    <property type="component" value="Unassembled WGS sequence"/>
</dbReference>
<organism evidence="2 3">
    <name type="scientific">Hymenolepis diminuta</name>
    <name type="common">Rat tapeworm</name>
    <dbReference type="NCBI Taxonomy" id="6216"/>
    <lineage>
        <taxon>Eukaryota</taxon>
        <taxon>Metazoa</taxon>
        <taxon>Spiralia</taxon>
        <taxon>Lophotrochozoa</taxon>
        <taxon>Platyhelminthes</taxon>
        <taxon>Cestoda</taxon>
        <taxon>Eucestoda</taxon>
        <taxon>Cyclophyllidea</taxon>
        <taxon>Hymenolepididae</taxon>
        <taxon>Hymenolepis</taxon>
    </lineage>
</organism>
<dbReference type="Pfam" id="PF12781">
    <property type="entry name" value="AAA_9"/>
    <property type="match status" value="1"/>
</dbReference>
<dbReference type="InterPro" id="IPR026983">
    <property type="entry name" value="DHC"/>
</dbReference>
<reference evidence="2 3" key="1">
    <citation type="submission" date="2019-07" db="EMBL/GenBank/DDBJ databases">
        <authorList>
            <person name="Jastrzebski P J."/>
            <person name="Paukszto L."/>
            <person name="Jastrzebski P J."/>
        </authorList>
    </citation>
    <scope>NUCLEOTIDE SEQUENCE [LARGE SCALE GENOMIC DNA]</scope>
    <source>
        <strain evidence="2 3">WMS-il1</strain>
    </source>
</reference>
<dbReference type="GO" id="GO:0045505">
    <property type="term" value="F:dynein intermediate chain binding"/>
    <property type="evidence" value="ECO:0007669"/>
    <property type="project" value="InterPro"/>
</dbReference>
<dbReference type="InterPro" id="IPR027417">
    <property type="entry name" value="P-loop_NTPase"/>
</dbReference>
<dbReference type="AlphaFoldDB" id="A0A564Y096"/>
<dbReference type="Gene3D" id="3.40.50.300">
    <property type="entry name" value="P-loop containing nucleotide triphosphate hydrolases"/>
    <property type="match status" value="1"/>
</dbReference>
<accession>A0A564Y096</accession>
<feature type="non-terminal residue" evidence="2">
    <location>
        <position position="1"/>
    </location>
</feature>
<dbReference type="PANTHER" id="PTHR22878">
    <property type="entry name" value="DYNEIN HEAVY CHAIN 6, AXONEMAL-LIKE-RELATED"/>
    <property type="match status" value="1"/>
</dbReference>
<dbReference type="GO" id="GO:0007018">
    <property type="term" value="P:microtubule-based movement"/>
    <property type="evidence" value="ECO:0007669"/>
    <property type="project" value="InterPro"/>
</dbReference>
<protein>
    <recommendedName>
        <fullName evidence="1">Dynein heavy chain ATP-binding dynein motor region domain-containing protein</fullName>
    </recommendedName>
</protein>
<dbReference type="InterPro" id="IPR035706">
    <property type="entry name" value="AAA_9"/>
</dbReference>